<dbReference type="GO" id="GO:0052689">
    <property type="term" value="F:carboxylic ester hydrolase activity"/>
    <property type="evidence" value="ECO:0007669"/>
    <property type="project" value="TreeGrafter"/>
</dbReference>
<dbReference type="InterPro" id="IPR053145">
    <property type="entry name" value="AB_hydrolase_Est10"/>
</dbReference>
<name>A0A1X7ICM4_9BACT</name>
<reference evidence="4" key="1">
    <citation type="submission" date="2017-04" db="EMBL/GenBank/DDBJ databases">
        <authorList>
            <person name="Varghese N."/>
            <person name="Submissions S."/>
        </authorList>
    </citation>
    <scope>NUCLEOTIDE SEQUENCE [LARGE SCALE GENOMIC DNA]</scope>
    <source>
        <strain evidence="4">DSM 4125</strain>
    </source>
</reference>
<keyword evidence="4" id="KW-1185">Reference proteome</keyword>
<evidence type="ECO:0000313" key="4">
    <source>
        <dbReference type="Proteomes" id="UP000193804"/>
    </source>
</evidence>
<dbReference type="Gene3D" id="3.40.50.1820">
    <property type="entry name" value="alpha/beta hydrolase"/>
    <property type="match status" value="1"/>
</dbReference>
<evidence type="ECO:0000259" key="2">
    <source>
        <dbReference type="Pfam" id="PF12146"/>
    </source>
</evidence>
<dbReference type="InterPro" id="IPR002471">
    <property type="entry name" value="Pept_S9_AS"/>
</dbReference>
<proteinExistence type="predicted"/>
<dbReference type="AlphaFoldDB" id="A0A1X7ICM4"/>
<dbReference type="Pfam" id="PF12146">
    <property type="entry name" value="Hydrolase_4"/>
    <property type="match status" value="1"/>
</dbReference>
<dbReference type="PANTHER" id="PTHR43265:SF1">
    <property type="entry name" value="ESTERASE ESTD"/>
    <property type="match status" value="1"/>
</dbReference>
<sequence length="466" mass="50884">MKKLLTLAILIFVSFSLLSQNIEGKWQGLLKVQGIELTIVFNISEQGDTLVATMDSPDQGAFGLAVQEVSFENNQLGLGMNMPAIQYDGSLNEDGEIQGTFKQGGGEIPLVLVKNEIQKSKLNRPQNPEEPFYYLSKEITFENEAAGIKLAGTLTMPAEGNRFPAVVLISGSGPQDRNEALLGHKPFLVLSDYLTRQGIAVLRFDDRGTAESGGDFNKATSADFKTDVAAAVEYLKNRDEIDLDHIGLIGHSEGGLIASMLAAESKDVAFVILMAGPGIRGDKLLLKQAELIGKAAGMSDADLRKAREFNQGAYDIVVNTINEKTVKEDLKKYLEESVAKNPELASANGLKEQVFVDQILSQLTSPWMIFFMNYDPAEALRKVNVPLLAIIGEKDLQVPADLNLKAIEKALEAGGNEHYTVKKMPDLNHLFQEAETGAPIEYASIEQTIAPEALNLMSSWILEQLK</sequence>
<dbReference type="InterPro" id="IPR022742">
    <property type="entry name" value="Hydrolase_4"/>
</dbReference>
<gene>
    <name evidence="3" type="ORF">SAMN05661096_00462</name>
</gene>
<dbReference type="InterPro" id="IPR029058">
    <property type="entry name" value="AB_hydrolase_fold"/>
</dbReference>
<dbReference type="OrthoDB" id="9809549at2"/>
<accession>A0A1X7ICM4</accession>
<dbReference type="GO" id="GO:0004252">
    <property type="term" value="F:serine-type endopeptidase activity"/>
    <property type="evidence" value="ECO:0007669"/>
    <property type="project" value="InterPro"/>
</dbReference>
<keyword evidence="1" id="KW-0378">Hydrolase</keyword>
<dbReference type="EMBL" id="FXAW01000001">
    <property type="protein sequence ID" value="SMG12034.1"/>
    <property type="molecule type" value="Genomic_DNA"/>
</dbReference>
<dbReference type="RefSeq" id="WP_085515470.1">
    <property type="nucleotide sequence ID" value="NZ_FXAW01000001.1"/>
</dbReference>
<evidence type="ECO:0000256" key="1">
    <source>
        <dbReference type="ARBA" id="ARBA00022801"/>
    </source>
</evidence>
<feature type="domain" description="Serine aminopeptidase S33" evidence="2">
    <location>
        <begin position="190"/>
        <end position="429"/>
    </location>
</feature>
<dbReference type="STRING" id="1028.SAMN05661096_00462"/>
<dbReference type="SUPFAM" id="SSF53474">
    <property type="entry name" value="alpha/beta-Hydrolases"/>
    <property type="match status" value="1"/>
</dbReference>
<organism evidence="3 4">
    <name type="scientific">Marivirga sericea</name>
    <dbReference type="NCBI Taxonomy" id="1028"/>
    <lineage>
        <taxon>Bacteria</taxon>
        <taxon>Pseudomonadati</taxon>
        <taxon>Bacteroidota</taxon>
        <taxon>Cytophagia</taxon>
        <taxon>Cytophagales</taxon>
        <taxon>Marivirgaceae</taxon>
        <taxon>Marivirga</taxon>
    </lineage>
</organism>
<dbReference type="PROSITE" id="PS00708">
    <property type="entry name" value="PRO_ENDOPEP_SER"/>
    <property type="match status" value="1"/>
</dbReference>
<dbReference type="PANTHER" id="PTHR43265">
    <property type="entry name" value="ESTERASE ESTD"/>
    <property type="match status" value="1"/>
</dbReference>
<dbReference type="GO" id="GO:0006508">
    <property type="term" value="P:proteolysis"/>
    <property type="evidence" value="ECO:0007669"/>
    <property type="project" value="InterPro"/>
</dbReference>
<protein>
    <recommendedName>
        <fullName evidence="2">Serine aminopeptidase S33 domain-containing protein</fullName>
    </recommendedName>
</protein>
<dbReference type="Proteomes" id="UP000193804">
    <property type="component" value="Unassembled WGS sequence"/>
</dbReference>
<evidence type="ECO:0000313" key="3">
    <source>
        <dbReference type="EMBL" id="SMG12034.1"/>
    </source>
</evidence>